<accession>A0A9X3XBQ2</accession>
<keyword evidence="2" id="KW-1185">Reference proteome</keyword>
<proteinExistence type="predicted"/>
<evidence type="ECO:0000313" key="1">
    <source>
        <dbReference type="EMBL" id="MDC3987699.1"/>
    </source>
</evidence>
<gene>
    <name evidence="1" type="ORF">KEG57_44955</name>
</gene>
<comment type="caution">
    <text evidence="1">The sequence shown here is derived from an EMBL/GenBank/DDBJ whole genome shotgun (WGS) entry which is preliminary data.</text>
</comment>
<name>A0A9X3XBQ2_9BACT</name>
<organism evidence="1 2">
    <name type="scientific">Polyangium jinanense</name>
    <dbReference type="NCBI Taxonomy" id="2829994"/>
    <lineage>
        <taxon>Bacteria</taxon>
        <taxon>Pseudomonadati</taxon>
        <taxon>Myxococcota</taxon>
        <taxon>Polyangia</taxon>
        <taxon>Polyangiales</taxon>
        <taxon>Polyangiaceae</taxon>
        <taxon>Polyangium</taxon>
    </lineage>
</organism>
<evidence type="ECO:0000313" key="2">
    <source>
        <dbReference type="Proteomes" id="UP001151081"/>
    </source>
</evidence>
<protein>
    <submittedName>
        <fullName evidence="1">Uncharacterized protein</fullName>
    </submittedName>
</protein>
<dbReference type="RefSeq" id="WP_272459674.1">
    <property type="nucleotide sequence ID" value="NZ_JAGTJJ010000056.1"/>
</dbReference>
<dbReference type="Proteomes" id="UP001151081">
    <property type="component" value="Unassembled WGS sequence"/>
</dbReference>
<dbReference type="EMBL" id="JAGTJJ010000056">
    <property type="protein sequence ID" value="MDC3987699.1"/>
    <property type="molecule type" value="Genomic_DNA"/>
</dbReference>
<dbReference type="AlphaFoldDB" id="A0A9X3XBQ2"/>
<reference evidence="1 2" key="1">
    <citation type="submission" date="2021-04" db="EMBL/GenBank/DDBJ databases">
        <title>Genome analysis of Polyangium sp.</title>
        <authorList>
            <person name="Li Y."/>
            <person name="Wang J."/>
        </authorList>
    </citation>
    <scope>NUCLEOTIDE SEQUENCE [LARGE SCALE GENOMIC DNA]</scope>
    <source>
        <strain evidence="1 2">SDU14</strain>
    </source>
</reference>
<sequence>MGGRGRAAPVGLGAGDLGELAGALEVRLVLAFGLGLGAPVRSARGGA</sequence>